<dbReference type="Gramene" id="GBG81390">
    <property type="protein sequence ID" value="GBG81390"/>
    <property type="gene ID" value="CBR_g32064"/>
</dbReference>
<dbReference type="InterPro" id="IPR001623">
    <property type="entry name" value="DnaJ_domain"/>
</dbReference>
<dbReference type="PROSITE" id="PS00636">
    <property type="entry name" value="DNAJ_1"/>
    <property type="match status" value="1"/>
</dbReference>
<feature type="repeat" description="TPR" evidence="3">
    <location>
        <begin position="92"/>
        <end position="125"/>
    </location>
</feature>
<dbReference type="Pfam" id="PF00515">
    <property type="entry name" value="TPR_1"/>
    <property type="match status" value="1"/>
</dbReference>
<dbReference type="PANTHER" id="PTHR45188">
    <property type="entry name" value="DNAJ PROTEIN P58IPK HOMOLOG"/>
    <property type="match status" value="1"/>
</dbReference>
<sequence length="549" mass="61168">MCPCILHPSEGESVLGHLGDRRLWRTNRSQGKSYGGDVCGPTARMTAGESIGYGWSLQCPSRRSSSSSSAMASVLLQLILLVRMSGYASGNAGTFLQMGDAAISRGDLKAAIDHYSSFIKADPGATVGYTKRAAVYLQQRQMLDALKDFNRAVELDPTLFQGFLQRGKVYRQLCRFDEAESDFDTSLSLRPGHAGAAQEKEVTKGIHKSMEEVDSLLDMGETAKAKEKVMSVLHHASDCRQVRMLKGRVLLASREYAEVVAEVGRVLKGNDNDLDALLLRGKAYFLLGNHDIAIRHFQNGLRLDPEHAQLKKEYRKVKLLEKTTTQANEHFEAGKYRLAIEGYLAALEVEKTHDVHNVKLHLGLCKAYVKLSKGKEAMPHCARALEIDPQLIEALVQRGEARLLMEDYEDAVKDFQEALEKNPQDQQARQGLHRAEKAVKISQRKDWYKVLGVTSTASAAEIKRAYKKLALQWHPDKNVGNEEEANKKFREVAEAYEILGDEEKRTKYDRGEDVEEMMQGGGPGFGDFSGQHFTFHFEGFPGGGFHFGG</sequence>
<organism evidence="5 6">
    <name type="scientific">Chara braunii</name>
    <name type="common">Braun's stonewort</name>
    <dbReference type="NCBI Taxonomy" id="69332"/>
    <lineage>
        <taxon>Eukaryota</taxon>
        <taxon>Viridiplantae</taxon>
        <taxon>Streptophyta</taxon>
        <taxon>Charophyceae</taxon>
        <taxon>Charales</taxon>
        <taxon>Characeae</taxon>
        <taxon>Chara</taxon>
    </lineage>
</organism>
<dbReference type="AlphaFoldDB" id="A0A388LGD7"/>
<dbReference type="PROSITE" id="PS50076">
    <property type="entry name" value="DNAJ_2"/>
    <property type="match status" value="1"/>
</dbReference>
<dbReference type="PROSITE" id="PS50293">
    <property type="entry name" value="TPR_REGION"/>
    <property type="match status" value="1"/>
</dbReference>
<dbReference type="EMBL" id="BFEA01000373">
    <property type="protein sequence ID" value="GBG81390.1"/>
    <property type="molecule type" value="Genomic_DNA"/>
</dbReference>
<dbReference type="OrthoDB" id="10250354at2759"/>
<dbReference type="PRINTS" id="PR00625">
    <property type="entry name" value="JDOMAIN"/>
</dbReference>
<dbReference type="Gene3D" id="1.10.287.110">
    <property type="entry name" value="DnaJ domain"/>
    <property type="match status" value="1"/>
</dbReference>
<dbReference type="FunFam" id="1.10.287.110:FF:000055">
    <property type="entry name" value="DnaJ subfamily C member 7"/>
    <property type="match status" value="1"/>
</dbReference>
<dbReference type="Proteomes" id="UP000265515">
    <property type="component" value="Unassembled WGS sequence"/>
</dbReference>
<name>A0A388LGD7_CHABU</name>
<dbReference type="Pfam" id="PF00226">
    <property type="entry name" value="DnaJ"/>
    <property type="match status" value="1"/>
</dbReference>
<dbReference type="STRING" id="69332.A0A388LGD7"/>
<feature type="repeat" description="TPR" evidence="3">
    <location>
        <begin position="392"/>
        <end position="425"/>
    </location>
</feature>
<gene>
    <name evidence="5" type="ORF">CBR_g32064</name>
</gene>
<keyword evidence="1" id="KW-0677">Repeat</keyword>
<feature type="repeat" description="TPR" evidence="3">
    <location>
        <begin position="274"/>
        <end position="307"/>
    </location>
</feature>
<keyword evidence="2 3" id="KW-0802">TPR repeat</keyword>
<dbReference type="InterPro" id="IPR036869">
    <property type="entry name" value="J_dom_sf"/>
</dbReference>
<evidence type="ECO:0000259" key="4">
    <source>
        <dbReference type="PROSITE" id="PS50076"/>
    </source>
</evidence>
<feature type="domain" description="J" evidence="4">
    <location>
        <begin position="446"/>
        <end position="512"/>
    </location>
</feature>
<proteinExistence type="predicted"/>
<protein>
    <recommendedName>
        <fullName evidence="4">J domain-containing protein</fullName>
    </recommendedName>
</protein>
<evidence type="ECO:0000313" key="5">
    <source>
        <dbReference type="EMBL" id="GBG81390.1"/>
    </source>
</evidence>
<dbReference type="PROSITE" id="PS50005">
    <property type="entry name" value="TPR"/>
    <property type="match status" value="5"/>
</dbReference>
<keyword evidence="6" id="KW-1185">Reference proteome</keyword>
<dbReference type="Gene3D" id="1.25.40.10">
    <property type="entry name" value="Tetratricopeptide repeat domain"/>
    <property type="match status" value="1"/>
</dbReference>
<dbReference type="InterPro" id="IPR018253">
    <property type="entry name" value="DnaJ_domain_CS"/>
</dbReference>
<dbReference type="InterPro" id="IPR011990">
    <property type="entry name" value="TPR-like_helical_dom_sf"/>
</dbReference>
<evidence type="ECO:0000313" key="6">
    <source>
        <dbReference type="Proteomes" id="UP000265515"/>
    </source>
</evidence>
<comment type="caution">
    <text evidence="5">The sequence shown here is derived from an EMBL/GenBank/DDBJ whole genome shotgun (WGS) entry which is preliminary data.</text>
</comment>
<dbReference type="InterPro" id="IPR013105">
    <property type="entry name" value="TPR_2"/>
</dbReference>
<dbReference type="SMART" id="SM00028">
    <property type="entry name" value="TPR"/>
    <property type="match status" value="7"/>
</dbReference>
<reference evidence="5 6" key="1">
    <citation type="journal article" date="2018" name="Cell">
        <title>The Chara Genome: Secondary Complexity and Implications for Plant Terrestrialization.</title>
        <authorList>
            <person name="Nishiyama T."/>
            <person name="Sakayama H."/>
            <person name="Vries J.D."/>
            <person name="Buschmann H."/>
            <person name="Saint-Marcoux D."/>
            <person name="Ullrich K.K."/>
            <person name="Haas F.B."/>
            <person name="Vanderstraeten L."/>
            <person name="Becker D."/>
            <person name="Lang D."/>
            <person name="Vosolsobe S."/>
            <person name="Rombauts S."/>
            <person name="Wilhelmsson P.K.I."/>
            <person name="Janitza P."/>
            <person name="Kern R."/>
            <person name="Heyl A."/>
            <person name="Rumpler F."/>
            <person name="Villalobos L.I.A.C."/>
            <person name="Clay J.M."/>
            <person name="Skokan R."/>
            <person name="Toyoda A."/>
            <person name="Suzuki Y."/>
            <person name="Kagoshima H."/>
            <person name="Schijlen E."/>
            <person name="Tajeshwar N."/>
            <person name="Catarino B."/>
            <person name="Hetherington A.J."/>
            <person name="Saltykova A."/>
            <person name="Bonnot C."/>
            <person name="Breuninger H."/>
            <person name="Symeonidi A."/>
            <person name="Radhakrishnan G.V."/>
            <person name="Van Nieuwerburgh F."/>
            <person name="Deforce D."/>
            <person name="Chang C."/>
            <person name="Karol K.G."/>
            <person name="Hedrich R."/>
            <person name="Ulvskov P."/>
            <person name="Glockner G."/>
            <person name="Delwiche C.F."/>
            <person name="Petrasek J."/>
            <person name="Van de Peer Y."/>
            <person name="Friml J."/>
            <person name="Beilby M."/>
            <person name="Dolan L."/>
            <person name="Kohara Y."/>
            <person name="Sugano S."/>
            <person name="Fujiyama A."/>
            <person name="Delaux P.-M."/>
            <person name="Quint M."/>
            <person name="TheiBen G."/>
            <person name="Hagemann M."/>
            <person name="Harholt J."/>
            <person name="Dunand C."/>
            <person name="Zachgo S."/>
            <person name="Langdale J."/>
            <person name="Maumus F."/>
            <person name="Straeten D.V.D."/>
            <person name="Gould S.B."/>
            <person name="Rensing S.A."/>
        </authorList>
    </citation>
    <scope>NUCLEOTIDE SEQUENCE [LARGE SCALE GENOMIC DNA]</scope>
    <source>
        <strain evidence="5 6">S276</strain>
    </source>
</reference>
<accession>A0A388LGD7</accession>
<dbReference type="PANTHER" id="PTHR45188:SF2">
    <property type="entry name" value="DNAJ HOMOLOG SUBFAMILY C MEMBER 7"/>
    <property type="match status" value="1"/>
</dbReference>
<dbReference type="SUPFAM" id="SSF46565">
    <property type="entry name" value="Chaperone J-domain"/>
    <property type="match status" value="1"/>
</dbReference>
<feature type="repeat" description="TPR" evidence="3">
    <location>
        <begin position="126"/>
        <end position="159"/>
    </location>
</feature>
<feature type="repeat" description="TPR" evidence="3">
    <location>
        <begin position="160"/>
        <end position="193"/>
    </location>
</feature>
<dbReference type="OMA" id="PFAHFQH"/>
<dbReference type="CDD" id="cd06257">
    <property type="entry name" value="DnaJ"/>
    <property type="match status" value="1"/>
</dbReference>
<evidence type="ECO:0000256" key="1">
    <source>
        <dbReference type="ARBA" id="ARBA00022737"/>
    </source>
</evidence>
<dbReference type="SMART" id="SM00271">
    <property type="entry name" value="DnaJ"/>
    <property type="match status" value="1"/>
</dbReference>
<dbReference type="Pfam" id="PF07719">
    <property type="entry name" value="TPR_2"/>
    <property type="match status" value="1"/>
</dbReference>
<dbReference type="Pfam" id="PF13432">
    <property type="entry name" value="TPR_16"/>
    <property type="match status" value="2"/>
</dbReference>
<evidence type="ECO:0000256" key="2">
    <source>
        <dbReference type="ARBA" id="ARBA00022803"/>
    </source>
</evidence>
<dbReference type="SUPFAM" id="SSF48452">
    <property type="entry name" value="TPR-like"/>
    <property type="match status" value="1"/>
</dbReference>
<evidence type="ECO:0000256" key="3">
    <source>
        <dbReference type="PROSITE-ProRule" id="PRU00339"/>
    </source>
</evidence>
<dbReference type="InterPro" id="IPR019734">
    <property type="entry name" value="TPR_rpt"/>
</dbReference>